<protein>
    <recommendedName>
        <fullName evidence="3">Abortive infection protein</fullName>
    </recommendedName>
</protein>
<keyword evidence="2" id="KW-1185">Reference proteome</keyword>
<evidence type="ECO:0000313" key="1">
    <source>
        <dbReference type="EMBL" id="SER81881.1"/>
    </source>
</evidence>
<dbReference type="EMBL" id="FOGO01000004">
    <property type="protein sequence ID" value="SER81881.1"/>
    <property type="molecule type" value="Genomic_DNA"/>
</dbReference>
<proteinExistence type="predicted"/>
<dbReference type="InterPro" id="IPR017853">
    <property type="entry name" value="GH"/>
</dbReference>
<dbReference type="Gene3D" id="3.20.20.80">
    <property type="entry name" value="Glycosidases"/>
    <property type="match status" value="1"/>
</dbReference>
<evidence type="ECO:0000313" key="2">
    <source>
        <dbReference type="Proteomes" id="UP000182841"/>
    </source>
</evidence>
<dbReference type="RefSeq" id="WP_075000158.1">
    <property type="nucleotide sequence ID" value="NZ_FOGO01000004.1"/>
</dbReference>
<organism evidence="1 2">
    <name type="scientific">Streptomyces qinglanensis</name>
    <dbReference type="NCBI Taxonomy" id="943816"/>
    <lineage>
        <taxon>Bacteria</taxon>
        <taxon>Bacillati</taxon>
        <taxon>Actinomycetota</taxon>
        <taxon>Actinomycetes</taxon>
        <taxon>Kitasatosporales</taxon>
        <taxon>Streptomycetaceae</taxon>
        <taxon>Streptomyces</taxon>
    </lineage>
</organism>
<name>A0A1H9SA99_9ACTN</name>
<evidence type="ECO:0008006" key="3">
    <source>
        <dbReference type="Google" id="ProtNLM"/>
    </source>
</evidence>
<sequence>MRARGINYDTGTFPGARLTRENFDPEPVRRELAVIATELHCDAVRISGRDPGRLSTAARYAADAGLEVWFSPFPVDLGPEEILELLIDCARRAEELRRGGADVVLVAGCELSAFAHGFLPGDTHLDRLHAMATADMQWWASLGPVPERLNAFLARAAAAVRTHFGGRVSYASGAWEPVDWTPFDLVGVDAYRTAQNAGTFRERLRALHFHGKPVAVTEYGACAYRGAGDLGGMAWQPPPGAVRDEDEQVRYLSELLDIFEEEGVDTALWFSFANYDKPGDRDLASYGTVRMLDETRWEPKPVFHAMSARYRRPAARPGGR</sequence>
<dbReference type="STRING" id="943816.AN217_19460"/>
<reference evidence="2" key="1">
    <citation type="submission" date="2016-10" db="EMBL/GenBank/DDBJ databases">
        <authorList>
            <person name="Varghese N."/>
            <person name="Submissions S."/>
        </authorList>
    </citation>
    <scope>NUCLEOTIDE SEQUENCE [LARGE SCALE GENOMIC DNA]</scope>
    <source>
        <strain evidence="2">CGMCC 4.6825</strain>
    </source>
</reference>
<dbReference type="OrthoDB" id="151193at2"/>
<dbReference type="AlphaFoldDB" id="A0A1H9SA99"/>
<accession>A0A1H9SA99</accession>
<gene>
    <name evidence="1" type="ORF">SAMN05421870_104393</name>
</gene>
<dbReference type="Proteomes" id="UP000182841">
    <property type="component" value="Unassembled WGS sequence"/>
</dbReference>
<dbReference type="SUPFAM" id="SSF51445">
    <property type="entry name" value="(Trans)glycosidases"/>
    <property type="match status" value="1"/>
</dbReference>